<sequence>MAIVKFVNAGSPMNNIFNYVTRSDATNRKLIDGVNCSPESALEEFRFVKKQFGKEDGRMYYHIIQSFALDDRLSPKKAHEIGMKLAEYFPDYQVLVATHTNTKCLHNHLILNSVSFKNGKKFHQSRDEMLRFKEYSNRLCQAEGLSVTEVKTRNPRHLKWKDELRRYAYYALCETDTKEGFIGCMEDYGYKVRWDDNHKYITFTTPDGHKCRDIKLFDEMFLKKNLEIYYAMGGCESGIAEIYQNYATPIHNDSFKMTYSNDLISQIGDLLASIPSDFHHYFTPDYINEINPNKKRELEKLLGRKITNEAFVYYCTQEDYEQQMGLSL</sequence>
<accession>A0A4V1G4X8</accession>
<dbReference type="AlphaFoldDB" id="A0A4V1G4X8"/>
<dbReference type="Pfam" id="PF03432">
    <property type="entry name" value="Relaxase"/>
    <property type="match status" value="1"/>
</dbReference>
<name>A0A4V1G4X8_9FIRM</name>
<reference evidence="2 3" key="1">
    <citation type="submission" date="2019-04" db="EMBL/GenBank/DDBJ databases">
        <authorList>
            <person name="Embree M."/>
            <person name="Gaffney J.R."/>
        </authorList>
    </citation>
    <scope>NUCLEOTIDE SEQUENCE [LARGE SCALE GENOMIC DNA]</scope>
    <source>
        <strain evidence="2 3">JE7A12</strain>
    </source>
</reference>
<gene>
    <name evidence="2" type="ORF">E5Z56_02410</name>
</gene>
<dbReference type="Proteomes" id="UP000301475">
    <property type="component" value="Chromosome"/>
</dbReference>
<dbReference type="EMBL" id="CP039381">
    <property type="protein sequence ID" value="QCT06273.1"/>
    <property type="molecule type" value="Genomic_DNA"/>
</dbReference>
<dbReference type="RefSeq" id="WP_138156360.1">
    <property type="nucleotide sequence ID" value="NZ_CP039381.1"/>
</dbReference>
<feature type="domain" description="MobA/VirD2-like nuclease" evidence="1">
    <location>
        <begin position="19"/>
        <end position="145"/>
    </location>
</feature>
<dbReference type="OrthoDB" id="9762440at2"/>
<organism evidence="2 3">
    <name type="scientific">Ruminococcus bovis</name>
    <dbReference type="NCBI Taxonomy" id="2564099"/>
    <lineage>
        <taxon>Bacteria</taxon>
        <taxon>Bacillati</taxon>
        <taxon>Bacillota</taxon>
        <taxon>Clostridia</taxon>
        <taxon>Eubacteriales</taxon>
        <taxon>Oscillospiraceae</taxon>
        <taxon>Ruminococcus</taxon>
    </lineage>
</organism>
<keyword evidence="3" id="KW-1185">Reference proteome</keyword>
<evidence type="ECO:0000313" key="3">
    <source>
        <dbReference type="Proteomes" id="UP000301475"/>
    </source>
</evidence>
<proteinExistence type="predicted"/>
<dbReference type="KEGG" id="ruj:E5Z56_02410"/>
<dbReference type="InterPro" id="IPR005094">
    <property type="entry name" value="Endonuclease_MobA/VirD2"/>
</dbReference>
<protein>
    <recommendedName>
        <fullName evidence="1">MobA/VirD2-like nuclease domain-containing protein</fullName>
    </recommendedName>
</protein>
<evidence type="ECO:0000313" key="2">
    <source>
        <dbReference type="EMBL" id="QCT06273.1"/>
    </source>
</evidence>
<evidence type="ECO:0000259" key="1">
    <source>
        <dbReference type="Pfam" id="PF03432"/>
    </source>
</evidence>